<dbReference type="SUPFAM" id="SSF53850">
    <property type="entry name" value="Periplasmic binding protein-like II"/>
    <property type="match status" value="1"/>
</dbReference>
<dbReference type="PANTHER" id="PTHR43649:SF12">
    <property type="entry name" value="DIACETYLCHITOBIOSE BINDING PROTEIN DASA"/>
    <property type="match status" value="1"/>
</dbReference>
<comment type="subcellular location">
    <subcellularLocation>
        <location evidence="1">Periplasm</location>
    </subcellularLocation>
</comment>
<dbReference type="Proteomes" id="UP001461341">
    <property type="component" value="Chromosome"/>
</dbReference>
<evidence type="ECO:0000313" key="4">
    <source>
        <dbReference type="Proteomes" id="UP001461341"/>
    </source>
</evidence>
<accession>A0ABZ2YA50</accession>
<proteinExistence type="inferred from homology"/>
<dbReference type="InterPro" id="IPR006059">
    <property type="entry name" value="SBP"/>
</dbReference>
<dbReference type="PANTHER" id="PTHR43649">
    <property type="entry name" value="ARABINOSE-BINDING PROTEIN-RELATED"/>
    <property type="match status" value="1"/>
</dbReference>
<evidence type="ECO:0000256" key="1">
    <source>
        <dbReference type="ARBA" id="ARBA00004418"/>
    </source>
</evidence>
<gene>
    <name evidence="3" type="ORF">QBE54_07680</name>
</gene>
<keyword evidence="4" id="KW-1185">Reference proteome</keyword>
<dbReference type="CDD" id="cd13585">
    <property type="entry name" value="PBP2_TMBP_like"/>
    <property type="match status" value="1"/>
</dbReference>
<organism evidence="3 4">
    <name type="scientific">Thermatribacter velox</name>
    <dbReference type="NCBI Taxonomy" id="3039681"/>
    <lineage>
        <taxon>Bacteria</taxon>
        <taxon>Pseudomonadati</taxon>
        <taxon>Atribacterota</taxon>
        <taxon>Atribacteria</taxon>
        <taxon>Atribacterales</taxon>
        <taxon>Thermatribacteraceae</taxon>
        <taxon>Thermatribacter</taxon>
    </lineage>
</organism>
<protein>
    <submittedName>
        <fullName evidence="3">Sugar ABC transporter substrate-binding protein</fullName>
    </submittedName>
</protein>
<comment type="similarity">
    <text evidence="2">Belongs to the bacterial solute-binding protein 1 family.</text>
</comment>
<reference evidence="3 4" key="1">
    <citation type="submission" date="2023-03" db="EMBL/GenBank/DDBJ databases">
        <title>Novel Species.</title>
        <authorList>
            <person name="Ma S."/>
        </authorList>
    </citation>
    <scope>NUCLEOTIDE SEQUENCE [LARGE SCALE GENOMIC DNA]</scope>
    <source>
        <strain evidence="3 4">B11</strain>
    </source>
</reference>
<dbReference type="RefSeq" id="WP_369017614.1">
    <property type="nucleotide sequence ID" value="NZ_CP121689.1"/>
</dbReference>
<evidence type="ECO:0000313" key="3">
    <source>
        <dbReference type="EMBL" id="WZL75467.1"/>
    </source>
</evidence>
<evidence type="ECO:0000256" key="2">
    <source>
        <dbReference type="ARBA" id="ARBA00008520"/>
    </source>
</evidence>
<name>A0ABZ2YA50_9BACT</name>
<dbReference type="Pfam" id="PF01547">
    <property type="entry name" value="SBP_bac_1"/>
    <property type="match status" value="1"/>
</dbReference>
<dbReference type="Gene3D" id="3.40.190.10">
    <property type="entry name" value="Periplasmic binding protein-like II"/>
    <property type="match status" value="1"/>
</dbReference>
<sequence length="433" mass="49056">MRKGFYVIVLSMVLMLVFAAFALAKTEVVLWHMEQPPHRVEQFQRTIDAFNKANPDISVRQVVLDWMEAYTKVMAAIAARQQPDLMFTIPDFTTAVKSSGAVQPVDDIFSYLGERYDFIDAAVEPYNYDGHLWAVPAYGMVHMLWYRKDIFKETGLDPATPPKSWEDLLNYAKKIAEAKNIYGIGVPASKHMYTDQAIYTFMITNKAEDLFDEEGNLIFNNPRTVETYAFYKKLYELSPPDASSWTWAEPQLAFNTGKMAVAIEKGQFLLPFEKESGVSGENLGCAIVPIPEDGQRGSIYYSNGIMVLTSDNKKHEAIKKFLDYLFNPEVNGEWLAGMEPGLFLPVTTNTLQSESFWSHPVISQYRSHVELMIEQSKYGKLFGFTKGRVNPNIGRISGQNILAQVVQKVCLEGVDPAKAVEWGQEEMLKALRK</sequence>
<dbReference type="EMBL" id="CP121689">
    <property type="protein sequence ID" value="WZL75467.1"/>
    <property type="molecule type" value="Genomic_DNA"/>
</dbReference>
<dbReference type="InterPro" id="IPR050490">
    <property type="entry name" value="Bact_solute-bd_prot1"/>
</dbReference>